<dbReference type="Proteomes" id="UP000029672">
    <property type="component" value="Chromosome"/>
</dbReference>
<dbReference type="AlphaFoldDB" id="A0A097EMS3"/>
<name>A0A097EMS3_9GAMM</name>
<dbReference type="GO" id="GO:0006629">
    <property type="term" value="P:lipid metabolic process"/>
    <property type="evidence" value="ECO:0007669"/>
    <property type="project" value="InterPro"/>
</dbReference>
<organism evidence="2 3">
    <name type="scientific">Candidatus Francisella endociliophora</name>
    <dbReference type="NCBI Taxonomy" id="653937"/>
    <lineage>
        <taxon>Bacteria</taxon>
        <taxon>Pseudomonadati</taxon>
        <taxon>Pseudomonadota</taxon>
        <taxon>Gammaproteobacteria</taxon>
        <taxon>Thiotrichales</taxon>
        <taxon>Francisellaceae</taxon>
        <taxon>Francisella</taxon>
    </lineage>
</organism>
<dbReference type="KEGG" id="frf:LO80_01905"/>
<accession>A0A097EMS3</accession>
<sequence>MIISGRSKNIDFTGHSLGGAIAQIQSVYFANKMRGTTKTFEAFGLKSQVHLTLEVIHDNKVYYPTLNPIKSLRSWASTFGILFDGGDWEDLEDKLIGKYAGDKVNIDSKITNYIREGDLVGTTAELVGSTNVIKTGLSSLSVTLLHSMSNYRYQGYLPDGTLIDTQINTTNASILSEKLSPAYQEIINTQKAKYKACFSKMSNYIEV</sequence>
<dbReference type="EMBL" id="CP009574">
    <property type="protein sequence ID" value="AIT08853.1"/>
    <property type="molecule type" value="Genomic_DNA"/>
</dbReference>
<gene>
    <name evidence="2" type="ORF">LO80_01905</name>
</gene>
<dbReference type="InterPro" id="IPR002921">
    <property type="entry name" value="Fungal_lipase-type"/>
</dbReference>
<dbReference type="Pfam" id="PF01764">
    <property type="entry name" value="Lipase_3"/>
    <property type="match status" value="1"/>
</dbReference>
<feature type="domain" description="Fungal lipase-type" evidence="1">
    <location>
        <begin position="8"/>
        <end position="36"/>
    </location>
</feature>
<evidence type="ECO:0000259" key="1">
    <source>
        <dbReference type="Pfam" id="PF01764"/>
    </source>
</evidence>
<reference evidence="2 3" key="1">
    <citation type="submission" date="2014-10" db="EMBL/GenBank/DDBJ databases">
        <title>Whole genome sequence of Francisella endociliophora strain FSC1006, isolated from a laboratory culture of the marine ciliate Euplotes raikovi.</title>
        <authorList>
            <person name="Granberg M."/>
            <person name="Backman S."/>
            <person name="Lundmark E."/>
            <person name="Nilsson E."/>
            <person name="Karlsson E."/>
            <person name="Thelaus J."/>
            <person name="Ohrman C."/>
            <person name="Larkeryd A."/>
            <person name="Stenberg P."/>
        </authorList>
    </citation>
    <scope>NUCLEOTIDE SEQUENCE [LARGE SCALE GENOMIC DNA]</scope>
    <source>
        <strain evidence="2 3">FSC1006</strain>
    </source>
</reference>
<dbReference type="HOGENOM" id="CLU_1324780_0_0_6"/>
<proteinExistence type="predicted"/>
<protein>
    <recommendedName>
        <fullName evidence="1">Fungal lipase-type domain-containing protein</fullName>
    </recommendedName>
</protein>
<dbReference type="STRING" id="1547445.LO80_01905"/>
<evidence type="ECO:0000313" key="2">
    <source>
        <dbReference type="EMBL" id="AIT08853.1"/>
    </source>
</evidence>
<evidence type="ECO:0000313" key="3">
    <source>
        <dbReference type="Proteomes" id="UP000029672"/>
    </source>
</evidence>
<keyword evidence="3" id="KW-1185">Reference proteome</keyword>